<protein>
    <recommendedName>
        <fullName evidence="4">Lipoprotein</fullName>
    </recommendedName>
</protein>
<organism evidence="2 3">
    <name type="scientific">Linnemannia gamsii</name>
    <dbReference type="NCBI Taxonomy" id="64522"/>
    <lineage>
        <taxon>Eukaryota</taxon>
        <taxon>Fungi</taxon>
        <taxon>Fungi incertae sedis</taxon>
        <taxon>Mucoromycota</taxon>
        <taxon>Mortierellomycotina</taxon>
        <taxon>Mortierellomycetes</taxon>
        <taxon>Mortierellales</taxon>
        <taxon>Mortierellaceae</taxon>
        <taxon>Linnemannia</taxon>
    </lineage>
</organism>
<keyword evidence="3" id="KW-1185">Reference proteome</keyword>
<dbReference type="OrthoDB" id="2371972at2759"/>
<evidence type="ECO:0000256" key="1">
    <source>
        <dbReference type="SAM" id="SignalP"/>
    </source>
</evidence>
<reference evidence="2" key="1">
    <citation type="journal article" date="2020" name="Fungal Divers.">
        <title>Resolving the Mortierellaceae phylogeny through synthesis of multi-gene phylogenetics and phylogenomics.</title>
        <authorList>
            <person name="Vandepol N."/>
            <person name="Liber J."/>
            <person name="Desiro A."/>
            <person name="Na H."/>
            <person name="Kennedy M."/>
            <person name="Barry K."/>
            <person name="Grigoriev I.V."/>
            <person name="Miller A.N."/>
            <person name="O'Donnell K."/>
            <person name="Stajich J.E."/>
            <person name="Bonito G."/>
        </authorList>
    </citation>
    <scope>NUCLEOTIDE SEQUENCE</scope>
    <source>
        <strain evidence="2">NVP60</strain>
    </source>
</reference>
<feature type="chain" id="PRO_5040285382" description="Lipoprotein" evidence="1">
    <location>
        <begin position="21"/>
        <end position="302"/>
    </location>
</feature>
<proteinExistence type="predicted"/>
<evidence type="ECO:0000313" key="3">
    <source>
        <dbReference type="Proteomes" id="UP000823405"/>
    </source>
</evidence>
<dbReference type="Proteomes" id="UP000823405">
    <property type="component" value="Unassembled WGS sequence"/>
</dbReference>
<dbReference type="AlphaFoldDB" id="A0A9P6ULX6"/>
<dbReference type="PROSITE" id="PS51257">
    <property type="entry name" value="PROKAR_LIPOPROTEIN"/>
    <property type="match status" value="1"/>
</dbReference>
<evidence type="ECO:0008006" key="4">
    <source>
        <dbReference type="Google" id="ProtNLM"/>
    </source>
</evidence>
<dbReference type="EMBL" id="JAAAIN010000793">
    <property type="protein sequence ID" value="KAG0310799.1"/>
    <property type="molecule type" value="Genomic_DNA"/>
</dbReference>
<sequence>MKNLAAILLTAALTACTTPAINTPTAQTVANAPASPTVIDTPAARVIVIRPSEQWTPKQAVLDNYDAGMQKKRYLLTAQDQNGKKQFATSAELSGWLKVAVDDMAEAGWKASGWMPKNISTIGPATTMTGDEYNKVVDIQKQYFKALTEKAGSPERQRTKHKIGSALSMALAIGTLGAGSILDIPSHLQWLTTDLAEIIGSIPPALLTVVSPNWPPAQDFSPYPAIDVRQVTSDIGRIFGQIVIAYKGAKTPEAEEEAMAKAARAIVGVDTSLEAIKRARLEDYNRRTAIWKDCVADGRCKE</sequence>
<feature type="signal peptide" evidence="1">
    <location>
        <begin position="1"/>
        <end position="20"/>
    </location>
</feature>
<comment type="caution">
    <text evidence="2">The sequence shown here is derived from an EMBL/GenBank/DDBJ whole genome shotgun (WGS) entry which is preliminary data.</text>
</comment>
<gene>
    <name evidence="2" type="ORF">BGZ97_012308</name>
</gene>
<keyword evidence="1" id="KW-0732">Signal</keyword>
<name>A0A9P6ULX6_9FUNG</name>
<accession>A0A9P6ULX6</accession>
<evidence type="ECO:0000313" key="2">
    <source>
        <dbReference type="EMBL" id="KAG0310799.1"/>
    </source>
</evidence>